<keyword evidence="4" id="KW-0788">Thiol protease</keyword>
<dbReference type="PANTHER" id="PTHR47053:SF1">
    <property type="entry name" value="MUREIN DD-ENDOPEPTIDASE MEPH-RELATED"/>
    <property type="match status" value="1"/>
</dbReference>
<feature type="domain" description="NlpC/P60" evidence="5">
    <location>
        <begin position="51"/>
        <end position="174"/>
    </location>
</feature>
<dbReference type="Gene3D" id="3.90.1720.10">
    <property type="entry name" value="endopeptidase domain like (from Nostoc punctiforme)"/>
    <property type="match status" value="1"/>
</dbReference>
<evidence type="ECO:0000313" key="7">
    <source>
        <dbReference type="Proteomes" id="UP001236657"/>
    </source>
</evidence>
<dbReference type="PROSITE" id="PS51257">
    <property type="entry name" value="PROKAR_LIPOPROTEIN"/>
    <property type="match status" value="1"/>
</dbReference>
<reference evidence="6 7" key="1">
    <citation type="submission" date="2023-08" db="EMBL/GenBank/DDBJ databases">
        <title>New molecular markers tilS and rpoB for phylogenetic and monitoring studies of the genus Thiothrix biodiversity.</title>
        <authorList>
            <person name="Ravin N.V."/>
            <person name="Smolyakov D."/>
            <person name="Markov N.D."/>
            <person name="Beletsky A.V."/>
            <person name="Mardanov A.V."/>
            <person name="Rudenko T.S."/>
            <person name="Grabovich M.Y."/>
        </authorList>
    </citation>
    <scope>NUCLEOTIDE SEQUENCE [LARGE SCALE GENOMIC DNA]</scope>
    <source>
        <strain evidence="6 7">MK1</strain>
    </source>
</reference>
<organism evidence="6 7">
    <name type="scientific">Thiothrix lacustris</name>
    <dbReference type="NCBI Taxonomy" id="525917"/>
    <lineage>
        <taxon>Bacteria</taxon>
        <taxon>Pseudomonadati</taxon>
        <taxon>Pseudomonadota</taxon>
        <taxon>Gammaproteobacteria</taxon>
        <taxon>Thiotrichales</taxon>
        <taxon>Thiotrichaceae</taxon>
        <taxon>Thiothrix</taxon>
    </lineage>
</organism>
<dbReference type="EMBL" id="CP133218">
    <property type="protein sequence ID" value="WML91888.1"/>
    <property type="molecule type" value="Genomic_DNA"/>
</dbReference>
<dbReference type="PROSITE" id="PS51935">
    <property type="entry name" value="NLPC_P60"/>
    <property type="match status" value="1"/>
</dbReference>
<dbReference type="InterPro" id="IPR038765">
    <property type="entry name" value="Papain-like_cys_pep_sf"/>
</dbReference>
<accession>A0ABY9MTQ4</accession>
<evidence type="ECO:0000256" key="4">
    <source>
        <dbReference type="ARBA" id="ARBA00022807"/>
    </source>
</evidence>
<keyword evidence="2" id="KW-0645">Protease</keyword>
<evidence type="ECO:0000256" key="1">
    <source>
        <dbReference type="ARBA" id="ARBA00007074"/>
    </source>
</evidence>
<name>A0ABY9MTQ4_9GAMM</name>
<protein>
    <submittedName>
        <fullName evidence="6">C40 family peptidase</fullName>
    </submittedName>
</protein>
<dbReference type="InterPro" id="IPR000064">
    <property type="entry name" value="NLP_P60_dom"/>
</dbReference>
<sequence length="182" mass="19291">MSGVLVRAVVVSLALVVVGCSAVNESSKPLSVAAEVTPIAVVASKSASPSVTLLDKVVWNAQKQQGKMYRWGGTSPVTGFDCSGLTQYAFRNGAQVSIPRTAAQQYAAAVKVSKEQSQKGDLVFFNTSGKRISHVGIYLGNNKFVHAPRTGRAIATDQLKGYWANRLVGFGRIPGACRPSYS</sequence>
<dbReference type="InterPro" id="IPR051202">
    <property type="entry name" value="Peptidase_C40"/>
</dbReference>
<dbReference type="RefSeq" id="WP_051542894.1">
    <property type="nucleotide sequence ID" value="NZ_CP133218.1"/>
</dbReference>
<proteinExistence type="inferred from homology"/>
<keyword evidence="7" id="KW-1185">Reference proteome</keyword>
<evidence type="ECO:0000256" key="2">
    <source>
        <dbReference type="ARBA" id="ARBA00022670"/>
    </source>
</evidence>
<comment type="similarity">
    <text evidence="1">Belongs to the peptidase C40 family.</text>
</comment>
<dbReference type="Proteomes" id="UP001236657">
    <property type="component" value="Chromosome"/>
</dbReference>
<dbReference type="Pfam" id="PF00877">
    <property type="entry name" value="NLPC_P60"/>
    <property type="match status" value="1"/>
</dbReference>
<gene>
    <name evidence="6" type="ORF">RCF98_05995</name>
</gene>
<evidence type="ECO:0000313" key="6">
    <source>
        <dbReference type="EMBL" id="WML91888.1"/>
    </source>
</evidence>
<evidence type="ECO:0000259" key="5">
    <source>
        <dbReference type="PROSITE" id="PS51935"/>
    </source>
</evidence>
<evidence type="ECO:0000256" key="3">
    <source>
        <dbReference type="ARBA" id="ARBA00022801"/>
    </source>
</evidence>
<dbReference type="PANTHER" id="PTHR47053">
    <property type="entry name" value="MUREIN DD-ENDOPEPTIDASE MEPH-RELATED"/>
    <property type="match status" value="1"/>
</dbReference>
<keyword evidence="3" id="KW-0378">Hydrolase</keyword>
<dbReference type="SUPFAM" id="SSF54001">
    <property type="entry name" value="Cysteine proteinases"/>
    <property type="match status" value="1"/>
</dbReference>